<gene>
    <name evidence="1" type="ORF">CPB84DRAFT_1750782</name>
</gene>
<evidence type="ECO:0008006" key="3">
    <source>
        <dbReference type="Google" id="ProtNLM"/>
    </source>
</evidence>
<sequence>MSGTRSAMINYNYYASITLAVAAGLGQEFESSILVMHVWTSACGVRKHQLGTGIRSAEMASVLVIVLCMNQIFGASAKWNVTCPMTNGERCMSCTKLKQLEVQIAAAQKTLDDLVEQHRGVRSQVNRAHDPISYRLPSEIASLIFQFYLPAVPPDGILAMKKQDRTAPLVLGAVCRYWRKIAWSTPQLWSLLSIHAGKLDSSMLLELSREWLDRSCLLPVSIGLYVSPSRVTDFGHLKWLDMAYSLCELVNQHSNRWQMLDISVPGSLFPRFRGTWDEHSLLQSLRLSNTDQALGEENFDVHDLKPSPTQLVLDYVSLNVVEIEWNALTHITVAGIAPADCLWVMVHCPYLRFCKFKIETKVPVGNGDVIVHDQLRQLMLDIEDPSAVYFFRSIGFPSLESLELHCSRLFPANHISVMFTNSSPRPLKKFAIRAMDMEQDKLISILQTLPSLQHLEINVIKDKAPSPDALLRLLGATSITNFPSQNVPDFLPALRYFAYHRPNSSTGYVWSLVPQIFGRLSDLEDPRRRPLKKVSLLYGCSESEPRTYISKKSLPLYLALLDKGLDLTICFGEGGLDFVSLSAHHQAMGNRA</sequence>
<dbReference type="OrthoDB" id="3139566at2759"/>
<name>A0A9P5NGW4_GYMJU</name>
<organism evidence="1 2">
    <name type="scientific">Gymnopilus junonius</name>
    <name type="common">Spectacular rustgill mushroom</name>
    <name type="synonym">Gymnopilus spectabilis subsp. junonius</name>
    <dbReference type="NCBI Taxonomy" id="109634"/>
    <lineage>
        <taxon>Eukaryota</taxon>
        <taxon>Fungi</taxon>
        <taxon>Dikarya</taxon>
        <taxon>Basidiomycota</taxon>
        <taxon>Agaricomycotina</taxon>
        <taxon>Agaricomycetes</taxon>
        <taxon>Agaricomycetidae</taxon>
        <taxon>Agaricales</taxon>
        <taxon>Agaricineae</taxon>
        <taxon>Hymenogastraceae</taxon>
        <taxon>Gymnopilus</taxon>
    </lineage>
</organism>
<dbReference type="SUPFAM" id="SSF52047">
    <property type="entry name" value="RNI-like"/>
    <property type="match status" value="1"/>
</dbReference>
<evidence type="ECO:0000313" key="2">
    <source>
        <dbReference type="Proteomes" id="UP000724874"/>
    </source>
</evidence>
<dbReference type="EMBL" id="JADNYJ010000119">
    <property type="protein sequence ID" value="KAF8882901.1"/>
    <property type="molecule type" value="Genomic_DNA"/>
</dbReference>
<keyword evidence="2" id="KW-1185">Reference proteome</keyword>
<proteinExistence type="predicted"/>
<protein>
    <recommendedName>
        <fullName evidence="3">F-box domain-containing protein</fullName>
    </recommendedName>
</protein>
<accession>A0A9P5NGW4</accession>
<reference evidence="1" key="1">
    <citation type="submission" date="2020-11" db="EMBL/GenBank/DDBJ databases">
        <authorList>
            <consortium name="DOE Joint Genome Institute"/>
            <person name="Ahrendt S."/>
            <person name="Riley R."/>
            <person name="Andreopoulos W."/>
            <person name="LaButti K."/>
            <person name="Pangilinan J."/>
            <person name="Ruiz-duenas F.J."/>
            <person name="Barrasa J.M."/>
            <person name="Sanchez-Garcia M."/>
            <person name="Camarero S."/>
            <person name="Miyauchi S."/>
            <person name="Serrano A."/>
            <person name="Linde D."/>
            <person name="Babiker R."/>
            <person name="Drula E."/>
            <person name="Ayuso-Fernandez I."/>
            <person name="Pacheco R."/>
            <person name="Padilla G."/>
            <person name="Ferreira P."/>
            <person name="Barriuso J."/>
            <person name="Kellner H."/>
            <person name="Castanera R."/>
            <person name="Alfaro M."/>
            <person name="Ramirez L."/>
            <person name="Pisabarro A.G."/>
            <person name="Kuo A."/>
            <person name="Tritt A."/>
            <person name="Lipzen A."/>
            <person name="He G."/>
            <person name="Yan M."/>
            <person name="Ng V."/>
            <person name="Cullen D."/>
            <person name="Martin F."/>
            <person name="Rosso M.-N."/>
            <person name="Henrissat B."/>
            <person name="Hibbett D."/>
            <person name="Martinez A.T."/>
            <person name="Grigoriev I.V."/>
        </authorList>
    </citation>
    <scope>NUCLEOTIDE SEQUENCE</scope>
    <source>
        <strain evidence="1">AH 44721</strain>
    </source>
</reference>
<dbReference type="AlphaFoldDB" id="A0A9P5NGW4"/>
<evidence type="ECO:0000313" key="1">
    <source>
        <dbReference type="EMBL" id="KAF8882901.1"/>
    </source>
</evidence>
<dbReference type="Proteomes" id="UP000724874">
    <property type="component" value="Unassembled WGS sequence"/>
</dbReference>
<comment type="caution">
    <text evidence="1">The sequence shown here is derived from an EMBL/GenBank/DDBJ whole genome shotgun (WGS) entry which is preliminary data.</text>
</comment>